<feature type="compositionally biased region" description="Low complexity" evidence="1">
    <location>
        <begin position="1"/>
        <end position="19"/>
    </location>
</feature>
<sequence length="138" mass="14949">MSGKSSSRCSPSKPSSQRPKLMRASATAPSLATSNASRKDLANLQSTRASALLSRVASCSVDQNGHSHHSHRHSHYSPSGSLCSSPEEGSPASEAGKQPYEIAGYRSSNYFSFPSFEDFQDYQEIRDRRDATPEQGIP</sequence>
<comment type="caution">
    <text evidence="2">The sequence shown here is derived from an EMBL/GenBank/DDBJ whole genome shotgun (WGS) entry which is preliminary data.</text>
</comment>
<dbReference type="OrthoDB" id="3437826at2759"/>
<feature type="compositionally biased region" description="Basic residues" evidence="1">
    <location>
        <begin position="66"/>
        <end position="75"/>
    </location>
</feature>
<dbReference type="EMBL" id="MU251521">
    <property type="protein sequence ID" value="KAG9232981.1"/>
    <property type="molecule type" value="Genomic_DNA"/>
</dbReference>
<proteinExistence type="predicted"/>
<evidence type="ECO:0000256" key="1">
    <source>
        <dbReference type="SAM" id="MobiDB-lite"/>
    </source>
</evidence>
<accession>A0A9P8C5F3</accession>
<feature type="region of interest" description="Disordered" evidence="1">
    <location>
        <begin position="1"/>
        <end position="43"/>
    </location>
</feature>
<protein>
    <submittedName>
        <fullName evidence="2">Uncharacterized protein</fullName>
    </submittedName>
</protein>
<feature type="compositionally biased region" description="Polar residues" evidence="1">
    <location>
        <begin position="27"/>
        <end position="36"/>
    </location>
</feature>
<gene>
    <name evidence="2" type="ORF">BJ875DRAFT_60711</name>
</gene>
<dbReference type="AlphaFoldDB" id="A0A9P8C5F3"/>
<organism evidence="2 3">
    <name type="scientific">Amylocarpus encephaloides</name>
    <dbReference type="NCBI Taxonomy" id="45428"/>
    <lineage>
        <taxon>Eukaryota</taxon>
        <taxon>Fungi</taxon>
        <taxon>Dikarya</taxon>
        <taxon>Ascomycota</taxon>
        <taxon>Pezizomycotina</taxon>
        <taxon>Leotiomycetes</taxon>
        <taxon>Helotiales</taxon>
        <taxon>Helotiales incertae sedis</taxon>
        <taxon>Amylocarpus</taxon>
    </lineage>
</organism>
<evidence type="ECO:0000313" key="3">
    <source>
        <dbReference type="Proteomes" id="UP000824998"/>
    </source>
</evidence>
<keyword evidence="3" id="KW-1185">Reference proteome</keyword>
<reference evidence="2" key="1">
    <citation type="journal article" date="2021" name="IMA Fungus">
        <title>Genomic characterization of three marine fungi, including Emericellopsis atlantica sp. nov. with signatures of a generalist lifestyle and marine biomass degradation.</title>
        <authorList>
            <person name="Hagestad O.C."/>
            <person name="Hou L."/>
            <person name="Andersen J.H."/>
            <person name="Hansen E.H."/>
            <person name="Altermark B."/>
            <person name="Li C."/>
            <person name="Kuhnert E."/>
            <person name="Cox R.J."/>
            <person name="Crous P.W."/>
            <person name="Spatafora J.W."/>
            <person name="Lail K."/>
            <person name="Amirebrahimi M."/>
            <person name="Lipzen A."/>
            <person name="Pangilinan J."/>
            <person name="Andreopoulos W."/>
            <person name="Hayes R.D."/>
            <person name="Ng V."/>
            <person name="Grigoriev I.V."/>
            <person name="Jackson S.A."/>
            <person name="Sutton T.D.S."/>
            <person name="Dobson A.D.W."/>
            <person name="Rama T."/>
        </authorList>
    </citation>
    <scope>NUCLEOTIDE SEQUENCE</scope>
    <source>
        <strain evidence="2">TRa018bII</strain>
    </source>
</reference>
<name>A0A9P8C5F3_9HELO</name>
<dbReference type="Proteomes" id="UP000824998">
    <property type="component" value="Unassembled WGS sequence"/>
</dbReference>
<feature type="compositionally biased region" description="Low complexity" evidence="1">
    <location>
        <begin position="76"/>
        <end position="96"/>
    </location>
</feature>
<evidence type="ECO:0000313" key="2">
    <source>
        <dbReference type="EMBL" id="KAG9232981.1"/>
    </source>
</evidence>
<feature type="region of interest" description="Disordered" evidence="1">
    <location>
        <begin position="59"/>
        <end position="100"/>
    </location>
</feature>